<dbReference type="InterPro" id="IPR035909">
    <property type="entry name" value="CheB_C"/>
</dbReference>
<dbReference type="Pfam" id="PF01339">
    <property type="entry name" value="CheB_methylest"/>
    <property type="match status" value="1"/>
</dbReference>
<dbReference type="SUPFAM" id="SSF52738">
    <property type="entry name" value="Methylesterase CheB, C-terminal domain"/>
    <property type="match status" value="1"/>
</dbReference>
<evidence type="ECO:0000313" key="5">
    <source>
        <dbReference type="Proteomes" id="UP001229313"/>
    </source>
</evidence>
<reference evidence="4 5" key="1">
    <citation type="submission" date="2023-08" db="EMBL/GenBank/DDBJ databases">
        <title>The whole genome sequence of Lysobacter yananisis.</title>
        <authorList>
            <person name="Sun H."/>
        </authorList>
    </citation>
    <scope>NUCLEOTIDE SEQUENCE [LARGE SCALE GENOMIC DNA]</scope>
    <source>
        <strain evidence="4 5">SNNU513</strain>
    </source>
</reference>
<dbReference type="RefSeq" id="WP_309150624.1">
    <property type="nucleotide sequence ID" value="NZ_CP133568.1"/>
</dbReference>
<dbReference type="Proteomes" id="UP001229313">
    <property type="component" value="Chromosome"/>
</dbReference>
<feature type="region of interest" description="Disordered" evidence="2">
    <location>
        <begin position="502"/>
        <end position="554"/>
    </location>
</feature>
<dbReference type="Gene3D" id="3.40.50.180">
    <property type="entry name" value="Methylesterase CheB, C-terminal domain"/>
    <property type="match status" value="1"/>
</dbReference>
<name>A0ABY9P1Z7_9GAMM</name>
<proteinExistence type="predicted"/>
<gene>
    <name evidence="4" type="ORF">RDV84_13215</name>
</gene>
<evidence type="ECO:0000259" key="3">
    <source>
        <dbReference type="PROSITE" id="PS50122"/>
    </source>
</evidence>
<feature type="domain" description="CheB-type methylesterase" evidence="3">
    <location>
        <begin position="615"/>
        <end position="697"/>
    </location>
</feature>
<organism evidence="4 5">
    <name type="scientific">Lysobacter yananisis</name>
    <dbReference type="NCBI Taxonomy" id="1003114"/>
    <lineage>
        <taxon>Bacteria</taxon>
        <taxon>Pseudomonadati</taxon>
        <taxon>Pseudomonadota</taxon>
        <taxon>Gammaproteobacteria</taxon>
        <taxon>Lysobacterales</taxon>
        <taxon>Lysobacteraceae</taxon>
        <taxon>Lysobacter</taxon>
    </lineage>
</organism>
<dbReference type="PROSITE" id="PS50122">
    <property type="entry name" value="CHEB"/>
    <property type="match status" value="1"/>
</dbReference>
<evidence type="ECO:0000256" key="1">
    <source>
        <dbReference type="PROSITE-ProRule" id="PRU00050"/>
    </source>
</evidence>
<dbReference type="InterPro" id="IPR000673">
    <property type="entry name" value="Sig_transdc_resp-reg_Me-estase"/>
</dbReference>
<dbReference type="EMBL" id="CP133568">
    <property type="protein sequence ID" value="WMT00977.1"/>
    <property type="molecule type" value="Genomic_DNA"/>
</dbReference>
<feature type="compositionally biased region" description="Pro residues" evidence="2">
    <location>
        <begin position="539"/>
        <end position="550"/>
    </location>
</feature>
<sequence>MADGDRRVVLLARAGVACERLRNALVEAGAQLVLEGDPTVLDPKALDAADPDVVVVVLDPAAEDALDRFENLLVDPSIEVIFEEAELAAAREGWDAARWARHLTAKLHRHGDVLPPGREPEQPAPPALQAEGFQRPQQEGSPLAQEPSETQAPAAGDNVLAFVRPGAAPALAAAEFAPAPAEVSVDAPSSREDAAAAEYTLDIAEPAAEYVEFDDGAARVQFDAAEPAAAAQPDPDAAGLDSIGFDQGALDASALDSTALDAADLDAADLDAADLDAADLDPARLDSIDFEPAGFEAPASEPSSHAAARFDAADFGEIEEIEAVEALPAFDPGDEPPPVPAAHASFDPVSAELPADPLSFGGESLGELDRVAPTGSAGDRVLTEPPPLPDEAREFFARQALGPGDESIGASAPAASRDSNDLEFDFSNLTLEAGDYSTQVPGEAQPFNGQRHDWQAEGADAGLPPLDEAGLGEMEMWRAPAPGQVQELVDLDATFAASGNEAGAGLDFDDGSVPPPLPPATPARSFDSTLEFASDEPAPAQPKGPAPVAPSVPDWSFADETSLVEAATGQSGAHAPPGPRHDLEEIERRISGLELVADGPAEADAVASGGRGGAVLVLAGIGGPDAVRQLLGALPDNFDRPVLVQQRLDGGRYDKLVAQMQRATPVLVKLAEAGARTIAGVIYILPAGIGIEVSDSGIQFAEGGEVLEVLPAGDSAVLLFSGAEPAQVDAAMALAANGAMVAGQAPDGCYDAAAASAAIARGAGSGQPAELAARLAARWSRQ</sequence>
<comment type="caution">
    <text evidence="1">Lacks conserved residue(s) required for the propagation of feature annotation.</text>
</comment>
<keyword evidence="5" id="KW-1185">Reference proteome</keyword>
<protein>
    <submittedName>
        <fullName evidence="4">Chemotaxis protein CheB</fullName>
    </submittedName>
</protein>
<evidence type="ECO:0000256" key="2">
    <source>
        <dbReference type="SAM" id="MobiDB-lite"/>
    </source>
</evidence>
<evidence type="ECO:0000313" key="4">
    <source>
        <dbReference type="EMBL" id="WMT00977.1"/>
    </source>
</evidence>
<accession>A0ABY9P1Z7</accession>